<sequence>MRSMQDHPSLLHRWDHSYAILSTVAFPHKKLLFAGTHDSKILCFNLDTYNLVQTVSLGNLDDEQTHTRSSVLCLAKSQDERFLFSAGADSLVRVWEVTLNTRTSCVSMKELATIYSSVDIGDVFSVKYLDSHQTVIFGCQNASMLFLPNVLDKMSHSKNYSDLNCLPQLRFDKFFDSTFRGGPGTVSRTSSSDQLACSVHSKPVILEVPAENTIKYAHNGFIYSIQPLNDHNHSLPAYFYPSGVSRDDVDFVISCGGDGISKLWSLTLNADSSANVTLVTEYDNDESILCEFVKFPFLYCGLNGGRIKIWDINTNEPIATLQAPSKSDLMSITVYNDHIFATHKEGITKFHEENIYHWKAHQGLVLSAEILRKKCTCFEHVRLVTGGNDGALALWDINDLVDSVCENLDYQTLQVKERRESEDANSLGKYEDTFFGNEHMLESLRELISFQTVSALADTQHSIHGRRCASYLQQLLLKFGATTSELLCGKSGSNPIVYAVFHSKAANKNRVLWYAHYDVVAAGDPAAWESDPFALTCENGHLKGRGVSDNKGPLLAAIYSVGWLHYRNELNNDIVFLIEGQEESDSSGFSEILGQHIDRIGSKIDWVLFSNSIWLDQTMPCLNYGLRGVINAKITITSEQPDRHSGVDGGMHREPTSDLFRIISKLQDDEGNVQIPGFYDSLKELSESEANHFKEILARAALDDNIGMENLITRWTKPSFSITTMKVSGPGNATVIPQKASICLSIRLVPEQDLNIIKCSLESYLLECFQKLKTTNKMDVKILNEAEPWLGDPHNRIYLVLSEEIKEAWGKEPLLVREGGSIPQIRYLERIFDAPAAHIPCGQSTDNAHLANEQLRIINWYKTRRILTNTFNKL</sequence>
<dbReference type="SUPFAM" id="SSF53187">
    <property type="entry name" value="Zn-dependent exopeptidases"/>
    <property type="match status" value="1"/>
</dbReference>
<reference evidence="10" key="1">
    <citation type="submission" date="2016-03" db="EMBL/GenBank/DDBJ databases">
        <authorList>
            <person name="Devillers H."/>
        </authorList>
    </citation>
    <scope>NUCLEOTIDE SEQUENCE [LARGE SCALE GENOMIC DNA]</scope>
</reference>
<dbReference type="SMART" id="SM00320">
    <property type="entry name" value="WD40"/>
    <property type="match status" value="5"/>
</dbReference>
<dbReference type="PIRSF" id="PIRSF037237">
    <property type="entry name" value="Peptidase_WD_repeats_DUG2"/>
    <property type="match status" value="1"/>
</dbReference>
<protein>
    <submittedName>
        <fullName evidence="9">LAMI_0H10902g1_1</fullName>
    </submittedName>
</protein>
<dbReference type="STRING" id="1230905.A0A1G4KGT6"/>
<evidence type="ECO:0000256" key="4">
    <source>
        <dbReference type="ARBA" id="ARBA00022723"/>
    </source>
</evidence>
<evidence type="ECO:0000259" key="8">
    <source>
        <dbReference type="Pfam" id="PF07687"/>
    </source>
</evidence>
<dbReference type="Gene3D" id="2.130.10.10">
    <property type="entry name" value="YVTN repeat-like/Quinoprotein amine dehydrogenase"/>
    <property type="match status" value="2"/>
</dbReference>
<organism evidence="9 10">
    <name type="scientific">Lachancea mirantina</name>
    <dbReference type="NCBI Taxonomy" id="1230905"/>
    <lineage>
        <taxon>Eukaryota</taxon>
        <taxon>Fungi</taxon>
        <taxon>Dikarya</taxon>
        <taxon>Ascomycota</taxon>
        <taxon>Saccharomycotina</taxon>
        <taxon>Saccharomycetes</taxon>
        <taxon>Saccharomycetales</taxon>
        <taxon>Saccharomycetaceae</taxon>
        <taxon>Lachancea</taxon>
    </lineage>
</organism>
<feature type="repeat" description="WD" evidence="7">
    <location>
        <begin position="383"/>
        <end position="398"/>
    </location>
</feature>
<dbReference type="EMBL" id="LT598468">
    <property type="protein sequence ID" value="SCV03780.1"/>
    <property type="molecule type" value="Genomic_DNA"/>
</dbReference>
<evidence type="ECO:0000313" key="10">
    <source>
        <dbReference type="Proteomes" id="UP000191024"/>
    </source>
</evidence>
<dbReference type="InterPro" id="IPR015943">
    <property type="entry name" value="WD40/YVTN_repeat-like_dom_sf"/>
</dbReference>
<name>A0A1G4KGT6_9SACH</name>
<evidence type="ECO:0000256" key="1">
    <source>
        <dbReference type="ARBA" id="ARBA00006247"/>
    </source>
</evidence>
<dbReference type="PROSITE" id="PS00678">
    <property type="entry name" value="WD_REPEATS_1"/>
    <property type="match status" value="1"/>
</dbReference>
<dbReference type="PANTHER" id="PTHR43270">
    <property type="entry name" value="BETA-ALA-HIS DIPEPTIDASE"/>
    <property type="match status" value="1"/>
</dbReference>
<evidence type="ECO:0000256" key="5">
    <source>
        <dbReference type="ARBA" id="ARBA00022737"/>
    </source>
</evidence>
<feature type="repeat" description="WD" evidence="7">
    <location>
        <begin position="64"/>
        <end position="97"/>
    </location>
</feature>
<evidence type="ECO:0000256" key="3">
    <source>
        <dbReference type="ARBA" id="ARBA00022670"/>
    </source>
</evidence>
<dbReference type="InterPro" id="IPR019775">
    <property type="entry name" value="WD40_repeat_CS"/>
</dbReference>
<keyword evidence="5" id="KW-0677">Repeat</keyword>
<evidence type="ECO:0000256" key="2">
    <source>
        <dbReference type="ARBA" id="ARBA00022574"/>
    </source>
</evidence>
<dbReference type="GO" id="GO:0008233">
    <property type="term" value="F:peptidase activity"/>
    <property type="evidence" value="ECO:0007669"/>
    <property type="project" value="UniProtKB-KW"/>
</dbReference>
<dbReference type="InterPro" id="IPR011650">
    <property type="entry name" value="Peptidase_M20_dimer"/>
</dbReference>
<dbReference type="AlphaFoldDB" id="A0A1G4KGT6"/>
<dbReference type="Pfam" id="PF07687">
    <property type="entry name" value="M20_dimer"/>
    <property type="match status" value="1"/>
</dbReference>
<dbReference type="InterPro" id="IPR001680">
    <property type="entry name" value="WD40_rpt"/>
</dbReference>
<dbReference type="InterPro" id="IPR036322">
    <property type="entry name" value="WD40_repeat_dom_sf"/>
</dbReference>
<keyword evidence="4" id="KW-0479">Metal-binding</keyword>
<dbReference type="PANTHER" id="PTHR43270:SF8">
    <property type="entry name" value="DI- AND TRIPEPTIDASE DUG2-RELATED"/>
    <property type="match status" value="1"/>
</dbReference>
<evidence type="ECO:0000256" key="6">
    <source>
        <dbReference type="ARBA" id="ARBA00022801"/>
    </source>
</evidence>
<dbReference type="GO" id="GO:0006508">
    <property type="term" value="P:proteolysis"/>
    <property type="evidence" value="ECO:0007669"/>
    <property type="project" value="UniProtKB-KW"/>
</dbReference>
<keyword evidence="3" id="KW-0645">Protease</keyword>
<accession>A0A1G4KGT6</accession>
<dbReference type="InterPro" id="IPR051458">
    <property type="entry name" value="Cyt/Met_Dipeptidase"/>
</dbReference>
<comment type="similarity">
    <text evidence="1">Belongs to the peptidase M20A family.</text>
</comment>
<dbReference type="SUPFAM" id="SSF50978">
    <property type="entry name" value="WD40 repeat-like"/>
    <property type="match status" value="1"/>
</dbReference>
<dbReference type="InterPro" id="IPR017149">
    <property type="entry name" value="GSH_degradosome_Dug2"/>
</dbReference>
<dbReference type="PROSITE" id="PS50082">
    <property type="entry name" value="WD_REPEATS_2"/>
    <property type="match status" value="2"/>
</dbReference>
<dbReference type="OrthoDB" id="7832001at2759"/>
<dbReference type="Gene3D" id="3.40.630.10">
    <property type="entry name" value="Zn peptidases"/>
    <property type="match status" value="1"/>
</dbReference>
<keyword evidence="2 7" id="KW-0853">WD repeat</keyword>
<evidence type="ECO:0000313" key="9">
    <source>
        <dbReference type="EMBL" id="SCV03780.1"/>
    </source>
</evidence>
<keyword evidence="10" id="KW-1185">Reference proteome</keyword>
<evidence type="ECO:0000256" key="7">
    <source>
        <dbReference type="PROSITE-ProRule" id="PRU00221"/>
    </source>
</evidence>
<dbReference type="InterPro" id="IPR002933">
    <property type="entry name" value="Peptidase_M20"/>
</dbReference>
<keyword evidence="6" id="KW-0378">Hydrolase</keyword>
<dbReference type="GO" id="GO:0006751">
    <property type="term" value="P:glutathione catabolic process"/>
    <property type="evidence" value="ECO:0007669"/>
    <property type="project" value="InterPro"/>
</dbReference>
<dbReference type="Pfam" id="PF00400">
    <property type="entry name" value="WD40"/>
    <property type="match status" value="1"/>
</dbReference>
<proteinExistence type="inferred from homology"/>
<dbReference type="Proteomes" id="UP000191024">
    <property type="component" value="Chromosome H"/>
</dbReference>
<gene>
    <name evidence="9" type="ORF">LAMI_0H10902G</name>
</gene>
<dbReference type="Pfam" id="PF01546">
    <property type="entry name" value="Peptidase_M20"/>
    <property type="match status" value="1"/>
</dbReference>
<dbReference type="GO" id="GO:0046872">
    <property type="term" value="F:metal ion binding"/>
    <property type="evidence" value="ECO:0007669"/>
    <property type="project" value="UniProtKB-KW"/>
</dbReference>
<feature type="domain" description="Peptidase M20 dimerisation" evidence="8">
    <location>
        <begin position="624"/>
        <end position="765"/>
    </location>
</feature>
<dbReference type="Gene3D" id="3.30.70.360">
    <property type="match status" value="1"/>
</dbReference>